<feature type="domain" description="C2H2-type" evidence="9">
    <location>
        <begin position="2575"/>
        <end position="2603"/>
    </location>
</feature>
<dbReference type="GO" id="GO:0016891">
    <property type="term" value="F:RNA endonuclease activity producing 5'-phosphomonoesters, hydrolytic mechanism"/>
    <property type="evidence" value="ECO:0007669"/>
    <property type="project" value="TreeGrafter"/>
</dbReference>
<keyword evidence="6" id="KW-0479">Metal-binding</keyword>
<evidence type="ECO:0000259" key="9">
    <source>
        <dbReference type="PROSITE" id="PS50157"/>
    </source>
</evidence>
<name>A0A9P1C4V1_9DINO</name>
<comment type="similarity">
    <text evidence="4">Belongs to the phospholipase D family. MitoPLD/Zucchini subfamily.</text>
</comment>
<evidence type="ECO:0000256" key="4">
    <source>
        <dbReference type="ARBA" id="ARBA00038012"/>
    </source>
</evidence>
<feature type="region of interest" description="Disordered" evidence="7">
    <location>
        <begin position="758"/>
        <end position="820"/>
    </location>
</feature>
<dbReference type="InterPro" id="IPR001736">
    <property type="entry name" value="PLipase_D/transphosphatidylase"/>
</dbReference>
<evidence type="ECO:0000256" key="1">
    <source>
        <dbReference type="ARBA" id="ARBA00022801"/>
    </source>
</evidence>
<dbReference type="GO" id="GO:0008270">
    <property type="term" value="F:zinc ion binding"/>
    <property type="evidence" value="ECO:0007669"/>
    <property type="project" value="UniProtKB-KW"/>
</dbReference>
<reference evidence="11" key="2">
    <citation type="submission" date="2024-04" db="EMBL/GenBank/DDBJ databases">
        <authorList>
            <person name="Chen Y."/>
            <person name="Shah S."/>
            <person name="Dougan E. K."/>
            <person name="Thang M."/>
            <person name="Chan C."/>
        </authorList>
    </citation>
    <scope>NUCLEOTIDE SEQUENCE [LARGE SCALE GENOMIC DNA]</scope>
</reference>
<evidence type="ECO:0000256" key="6">
    <source>
        <dbReference type="PROSITE-ProRule" id="PRU00042"/>
    </source>
</evidence>
<accession>A0A9P1C4V1</accession>
<proteinExistence type="inferred from homology"/>
<dbReference type="PROSITE" id="PS50035">
    <property type="entry name" value="PLD"/>
    <property type="match status" value="2"/>
</dbReference>
<keyword evidence="13" id="KW-1185">Reference proteome</keyword>
<feature type="non-terminal residue" evidence="10">
    <location>
        <position position="3359"/>
    </location>
</feature>
<dbReference type="Proteomes" id="UP001152797">
    <property type="component" value="Unassembled WGS sequence"/>
</dbReference>
<feature type="domain" description="PLD phosphodiesterase" evidence="8">
    <location>
        <begin position="3321"/>
        <end position="3348"/>
    </location>
</feature>
<dbReference type="SMART" id="SM00155">
    <property type="entry name" value="PLDc"/>
    <property type="match status" value="2"/>
</dbReference>
<feature type="compositionally biased region" description="Low complexity" evidence="7">
    <location>
        <begin position="88"/>
        <end position="98"/>
    </location>
</feature>
<evidence type="ECO:0000256" key="2">
    <source>
        <dbReference type="ARBA" id="ARBA00022963"/>
    </source>
</evidence>
<dbReference type="Pfam" id="PF13091">
    <property type="entry name" value="PLDc_2"/>
    <property type="match status" value="2"/>
</dbReference>
<gene>
    <name evidence="10" type="ORF">C1SCF055_LOCUS12579</name>
</gene>
<dbReference type="Gene3D" id="3.30.870.10">
    <property type="entry name" value="Endonuclease Chain A"/>
    <property type="match status" value="2"/>
</dbReference>
<dbReference type="SUPFAM" id="SSF56024">
    <property type="entry name" value="Phospholipase D/nuclease"/>
    <property type="match status" value="2"/>
</dbReference>
<protein>
    <recommendedName>
        <fullName evidence="5">Mitochondrial cardiolipin hydrolase</fullName>
    </recommendedName>
</protein>
<evidence type="ECO:0000313" key="12">
    <source>
        <dbReference type="EMBL" id="CAL4772407.1"/>
    </source>
</evidence>
<feature type="region of interest" description="Disordered" evidence="7">
    <location>
        <begin position="551"/>
        <end position="573"/>
    </location>
</feature>
<evidence type="ECO:0000259" key="8">
    <source>
        <dbReference type="PROSITE" id="PS50035"/>
    </source>
</evidence>
<dbReference type="EMBL" id="CAMXCT020000954">
    <property type="protein sequence ID" value="CAL1138470.1"/>
    <property type="molecule type" value="Genomic_DNA"/>
</dbReference>
<dbReference type="InterPro" id="IPR051406">
    <property type="entry name" value="PLD_domain"/>
</dbReference>
<evidence type="ECO:0000256" key="7">
    <source>
        <dbReference type="SAM" id="MobiDB-lite"/>
    </source>
</evidence>
<reference evidence="10" key="1">
    <citation type="submission" date="2022-10" db="EMBL/GenBank/DDBJ databases">
        <authorList>
            <person name="Chen Y."/>
            <person name="Dougan E. K."/>
            <person name="Chan C."/>
            <person name="Rhodes N."/>
            <person name="Thang M."/>
        </authorList>
    </citation>
    <scope>NUCLEOTIDE SEQUENCE</scope>
</reference>
<keyword evidence="3" id="KW-0443">Lipid metabolism</keyword>
<dbReference type="Gene3D" id="3.60.10.10">
    <property type="entry name" value="Endonuclease/exonuclease/phosphatase"/>
    <property type="match status" value="1"/>
</dbReference>
<feature type="compositionally biased region" description="Low complexity" evidence="7">
    <location>
        <begin position="779"/>
        <end position="794"/>
    </location>
</feature>
<keyword evidence="6" id="KW-0862">Zinc</keyword>
<keyword evidence="2" id="KW-0442">Lipid degradation</keyword>
<evidence type="ECO:0000256" key="3">
    <source>
        <dbReference type="ARBA" id="ARBA00023098"/>
    </source>
</evidence>
<feature type="domain" description="PLD phosphodiesterase" evidence="8">
    <location>
        <begin position="3160"/>
        <end position="3187"/>
    </location>
</feature>
<dbReference type="GO" id="GO:0016042">
    <property type="term" value="P:lipid catabolic process"/>
    <property type="evidence" value="ECO:0007669"/>
    <property type="project" value="UniProtKB-KW"/>
</dbReference>
<dbReference type="InterPro" id="IPR025202">
    <property type="entry name" value="PLD-like_dom"/>
</dbReference>
<dbReference type="CDD" id="cd09171">
    <property type="entry name" value="PLDc_vPLD6_like"/>
    <property type="match status" value="1"/>
</dbReference>
<dbReference type="PROSITE" id="PS00028">
    <property type="entry name" value="ZINC_FINGER_C2H2_1"/>
    <property type="match status" value="1"/>
</dbReference>
<evidence type="ECO:0000313" key="10">
    <source>
        <dbReference type="EMBL" id="CAI3985095.1"/>
    </source>
</evidence>
<dbReference type="PANTHER" id="PTHR43856:SF1">
    <property type="entry name" value="MITOCHONDRIAL CARDIOLIPIN HYDROLASE"/>
    <property type="match status" value="1"/>
</dbReference>
<dbReference type="PANTHER" id="PTHR43856">
    <property type="entry name" value="CARDIOLIPIN HYDROLASE"/>
    <property type="match status" value="1"/>
</dbReference>
<evidence type="ECO:0000313" key="11">
    <source>
        <dbReference type="EMBL" id="CAL1138470.1"/>
    </source>
</evidence>
<evidence type="ECO:0000256" key="5">
    <source>
        <dbReference type="ARBA" id="ARBA00040549"/>
    </source>
</evidence>
<dbReference type="InterPro" id="IPR013087">
    <property type="entry name" value="Znf_C2H2_type"/>
</dbReference>
<feature type="compositionally biased region" description="Polar residues" evidence="7">
    <location>
        <begin position="807"/>
        <end position="818"/>
    </location>
</feature>
<dbReference type="EMBL" id="CAMXCT030000954">
    <property type="protein sequence ID" value="CAL4772407.1"/>
    <property type="molecule type" value="Genomic_DNA"/>
</dbReference>
<sequence length="3359" mass="374493">MVTVLPGQTNTFSMFSVACSLPEMVGGFDLIQAADAGQQCRFADCLITHRWIQIPNTLGPTHRVGQGDGYQIVAHALAQGTGRRNADDTSSSDAITASPRYSPGRHSQPSSSQQPARFTTVLHLFQLDGVEVSVAIVNDQRIQPTQEIAAALNIPFDCLEALHVMPHCPYQIPEYEISAVVQRTGDLAIRTTDRLLLVDIIYHHHPSSEGIGHRPTVIREVQRVGHQILRQQILLAAAVHHYCLHVASDCAVTLDSQPWPETDVMPRPVRHGSYAQVVVPPPATHDVPTQTAVEVARQIAEEDADIRDLVGDSDLSDDTSLTQIAITSRPKGFWIAKLPIDVDHIRASTSVDQDTWSKQSLQLAEPVVAVLQVKPDLNPHSNRPVTAPMTAHTPQSGKQHPTACTPNLACFVDTVSTSDSPLANHTQDEGPTGTHSAVTAQSMSLSHTDLQHGSISALSTPSKQTKLSQFFPKRGVQKAPKGLQQTKISNFFATKLKEPKHDANCVATGTLEPTGMHTPVLQDEQAQSDPIAMPGDRPAHQWRTGFQHEAEPPQFETRVPPPQQQAQGGPQPRPSWHIELHAIFQEHATVQHRETGPEMSVEVWYVHHTNMPRCNAPRLIRLDDVQELWYADLCNAWFDQIQRLQPIRIHVVKPTPAYQLRPQAIVHLILEQGMTPQRAAILFTAAFHGGVRTGLLQQAESSPADICTDQVIQDHGLQPQCTFRPCHLFSGRYRFDPHDPVQVPSGISVLLDVGDHRIRHSHPAGSSHEAPREPRLEEPATASSDQEDSMSMMQTPKYKAFPKSRAQRQTSFAQSSTAPAHHILQIHQPITRDASGGSPEIIAHVIVVQNPTHDQVAALISITELMEDPWHPSRICTLLPAQVTCNELFAQAGISEDQTMTTPGLAAYHGNVPILPGSSFPARHGYAFEVITDTLDRERDDLPLAHLPEAPIAASAPPSTSVLQHVDPVQPSVFTIEEDNESLSLIQKSFKTIHAVMNQMHHTIQEGSILAGGSQHTCAVVGPPYTPRGTMPQIEEPLDPSAQEIKVSIDTLHRWQHLAALRPFAVQPMAPIITWMVDHERFPQCLVPREVHLNAYPNNWKAKILSAWQDMLLPSHPAEVKLVQPHPVAMEAYAVAHAIVTQQPQPGLTTILLTTLDSAQPGAHRRHATMAPQMLTRETLLALAFIGPDCHDPTADCDAWIADIELEHHVPHATQEAQSCTAAIHRHRYPPPDTPDPWEYAATLNTEFRVPISIQAALPEERQEITLDQQGNDPQLLWFENEAWKIELENEECCQLLPLPDGMQVPEPAYWALLQPPPHSLDAELQYTMYLDGAANGLEAGLWTARQVEIHEIRGHVGHAWNELADAVAKWAMQQSSNPLTGHFVQLHKLASAPHDIKWTWMQTTHPAVAACFPPLIQQQVMQFTPACRRVHITPTERLQPVDDTKSSNWKLCACTANVLATEVWNLQPVGTKRTGQRTARLDAQWHHAQYHVVGVQEARTAQGRFHAPHYHIFSSGAKHKRAPLYGCELWIHKTLPVATDPEGKPVVLGRATFTVQHADPRRLFVEARLGTTTYALIVLHAPSLATPSQENPDPAAATAQWWADTSAIYYRHVDAAAQWVFIDANAPLHSGVNDLFGSHGAEPPNKAGELFEAFIHDHQLVVPSTFSHLHTGPTTTWTHSTGKKSRKDYILVSRQVYPLARRSWVDVHHDTTFAHEDHLPVALQCQGWLPASPSTAAKAWDDQAMLDPVRYQAFQAALNTLPLPTWETNIDDHAALYERQILALGQQFFTKKKGKHRQIQLQHATLDAIAFKRHILDFGRKNGCMHQQEYKHELKQIEKEVAQRVNKDIQSFYTDLLSQLQSSGEMSNHRLVYRLLHRLGRKKGASAAGARPLPMLQKQDGSLATTFLEQQQTWMDQFAQIEAGIQRSWDEMTQQHEDPTYQHRCHDLEPEAFPSAWQIQSLISRLKRDKVPGPNCIPPGLVKAGGSVIAKHLSMLFTKVAASATEPLHWKGGQLIPLWKGKLPPQIASGYRSIFLSNYTTKLYHQCFRAHLVGAWEKGLTHLQCGGRKGVGADVAHHIVQCHQSWCKQHSVPSAALFVDLKSAFYMVLRQTFTSLPSQDAAFMDAMQKLGMTPDEVQGLVDVAKQENATPGLATHLQHILRDLMHNTYFTIAGLTQPCQTTRGTRPGDPVADVLFNLCMRLVLVDFKNEVVNTAHIPWLGDVTPVSDLTQPTAMPAEGFVDVTFVDDCVVLVHAKSNDQVAHILRSVIRALDSASARRGLSINYEQGKTEVLWTIVGKGARQMKRTIHEAGQQLQWADADRQFSVHVCHAYKHLGTWVQAHHHHTREILSRATGAKQQWGQLARSFFTKKVITIPVKSAVFQSLVISKMIYNVHTWTSIKPQHLETWVNHLKAPAGTLLKGFLMASTKYQHTTDEMLAFAGILPLRDQVHANRLRFLARLMQACPQITWALMSSTAAPHSWAQLCLESCQWLLMHYDSKLPLTDQSTFLEWVNYVRLDPNWKGRIRKTCKLALAFHKSRAEHAIWQRHFDARLAALGATLPTQDKPPQIAEKWQCDLCSKVFASTRALAMHAARGHGYKKKVRYYAVGETCQVCCLNFHTRKRLSVHLEKQPRCFNVVAACWPPLPAEQVEALDTADRELESLLRKQGWWASKAFQPVLATFGPSLPPEGSQGAQLMFDRMQNRRPSDEVAYTMLQGTKITAIPSDPTKLWFSHSDLPAFIMQSVQGTDAGGGAFAMEGLAREAATLHIRALVVVHFFSGFRRTGDIHHVVDHHVAESGLQIFTLSVDLCMQRKSGDLATPHACRWWKDRVLSGQVVAAGGGPPCETFTVARQYEGGPRPLRSASQPLGLPGLTLKEWCQLRISDRLLRFLLDILVTLAVTGMSVFLEHPQFPTWCTRGHPASIWAMAALKHLKRLNCFTVVSFDQCVVGAVSKKPTTLLLLRMPEVRDQLMLRGIYGRCNHPAGAHAALIGREQDGTFNTAKAKVYPYGLNRLLGTAMFRAAAKLAGYCSTTELPEELEPYLEQSHQEQGCCAFPGPWCPPGFCSCRTWDKEEVLFFPDDKKRTGLKRILALLASAKKSLDVAVFSISHQDLADALLDAQRRGVRVRILTDDMQAKQENSCVAALKKEIIVRMDSNEKLHMHHKFIVIDEKIVLSGSLNWTHAALERGNENLVISEHDTVVEDFKDEFHRLWKLFAKKSKGTIEAPAGFFRNKVACLFFPVPNEYNAGLIKHQLEWAKHSIEIAVFTLTLDSLVDVLIKKHKEGIRVRVITDNRQAGVPGADAARLREAGVEVRVDRSWYAMHHKFAIIDQNSLINGSFNWTAQATKGNQEDAVIY</sequence>
<feature type="region of interest" description="Disordered" evidence="7">
    <location>
        <begin position="81"/>
        <end position="113"/>
    </location>
</feature>
<keyword evidence="6" id="KW-0863">Zinc-finger</keyword>
<dbReference type="EMBL" id="CAMXCT010000954">
    <property type="protein sequence ID" value="CAI3985095.1"/>
    <property type="molecule type" value="Genomic_DNA"/>
</dbReference>
<keyword evidence="1 12" id="KW-0378">Hydrolase</keyword>
<dbReference type="SUPFAM" id="SSF56219">
    <property type="entry name" value="DNase I-like"/>
    <property type="match status" value="1"/>
</dbReference>
<dbReference type="PROSITE" id="PS50157">
    <property type="entry name" value="ZINC_FINGER_C2H2_2"/>
    <property type="match status" value="1"/>
</dbReference>
<dbReference type="InterPro" id="IPR036691">
    <property type="entry name" value="Endo/exonu/phosph_ase_sf"/>
</dbReference>
<evidence type="ECO:0000313" key="13">
    <source>
        <dbReference type="Proteomes" id="UP001152797"/>
    </source>
</evidence>
<feature type="compositionally biased region" description="Basic and acidic residues" evidence="7">
    <location>
        <begin position="769"/>
        <end position="778"/>
    </location>
</feature>
<comment type="caution">
    <text evidence="10">The sequence shown here is derived from an EMBL/GenBank/DDBJ whole genome shotgun (WGS) entry which is preliminary data.</text>
</comment>
<organism evidence="10">
    <name type="scientific">Cladocopium goreaui</name>
    <dbReference type="NCBI Taxonomy" id="2562237"/>
    <lineage>
        <taxon>Eukaryota</taxon>
        <taxon>Sar</taxon>
        <taxon>Alveolata</taxon>
        <taxon>Dinophyceae</taxon>
        <taxon>Suessiales</taxon>
        <taxon>Symbiodiniaceae</taxon>
        <taxon>Cladocopium</taxon>
    </lineage>
</organism>
<dbReference type="OrthoDB" id="427427at2759"/>